<evidence type="ECO:0000313" key="2">
    <source>
        <dbReference type="EMBL" id="MQN01324.1"/>
    </source>
</evidence>
<dbReference type="Proteomes" id="UP000460257">
    <property type="component" value="Unassembled WGS sequence"/>
</dbReference>
<evidence type="ECO:0000259" key="1">
    <source>
        <dbReference type="Pfam" id="PF03050"/>
    </source>
</evidence>
<evidence type="ECO:0000313" key="3">
    <source>
        <dbReference type="Proteomes" id="UP000460257"/>
    </source>
</evidence>
<sequence>MEYEASRCIELCQESGNYLKTFLDHPEVPLDKHDAERSIRKFCVGKHNWHIIDSVNGASASALYYSIAETAKANGLKP</sequence>
<dbReference type="Pfam" id="PF03050">
    <property type="entry name" value="DDE_Tnp_IS66"/>
    <property type="match status" value="1"/>
</dbReference>
<comment type="caution">
    <text evidence="2">The sequence shown here is derived from an EMBL/GenBank/DDBJ whole genome shotgun (WGS) entry which is preliminary data.</text>
</comment>
<protein>
    <submittedName>
        <fullName evidence="2">Transposase</fullName>
    </submittedName>
</protein>
<proteinExistence type="predicted"/>
<dbReference type="InterPro" id="IPR004291">
    <property type="entry name" value="Transposase_IS66_central"/>
</dbReference>
<keyword evidence="3" id="KW-1185">Reference proteome</keyword>
<gene>
    <name evidence="2" type="ORF">FRC54_05205</name>
</gene>
<feature type="domain" description="Transposase IS66 central" evidence="1">
    <location>
        <begin position="5"/>
        <end position="59"/>
    </location>
</feature>
<dbReference type="AlphaFoldDB" id="A0A6N7IY97"/>
<reference evidence="2" key="1">
    <citation type="journal article" date="2020" name="Appl. Environ. Microbiol.">
        <title>Medium-Chain Fatty Acid Synthesis by 'Candidatus Weimeria bifida' gen. nov., sp. nov., and 'Candidatus Pseudoramibacter fermentans' sp. nov.</title>
        <authorList>
            <person name="Scarborough M.J."/>
            <person name="Myers K.S."/>
            <person name="Donohue T.J."/>
            <person name="Noguera D.R."/>
        </authorList>
    </citation>
    <scope>NUCLEOTIDE SEQUENCE</scope>
    <source>
        <strain evidence="2">LCO1.1</strain>
    </source>
</reference>
<accession>A0A6N7IY97</accession>
<name>A0A6N7IY97_9FIRM</name>
<dbReference type="EMBL" id="VOGC01000004">
    <property type="protein sequence ID" value="MQN01324.1"/>
    <property type="molecule type" value="Genomic_DNA"/>
</dbReference>
<organism evidence="2 3">
    <name type="scientific">Candidatus Weimeria bifida</name>
    <dbReference type="NCBI Taxonomy" id="2599074"/>
    <lineage>
        <taxon>Bacteria</taxon>
        <taxon>Bacillati</taxon>
        <taxon>Bacillota</taxon>
        <taxon>Clostridia</taxon>
        <taxon>Lachnospirales</taxon>
        <taxon>Lachnospiraceae</taxon>
        <taxon>Candidatus Weimeria</taxon>
    </lineage>
</organism>